<keyword evidence="6 11" id="KW-0808">Transferase</keyword>
<keyword evidence="4" id="KW-0021">Allosteric enzyme</keyword>
<comment type="function">
    <text evidence="11">Allosteric enzyme that catalyzes the rate-limiting step in glycogen catabolism, the phosphorolytic cleavage of glycogen to produce glucose-1-phosphate, and plays a central role in maintaining cellular and organismal glucose homeostasis.</text>
</comment>
<evidence type="ECO:0000313" key="13">
    <source>
        <dbReference type="Proteomes" id="UP000469949"/>
    </source>
</evidence>
<dbReference type="RefSeq" id="WP_152276868.1">
    <property type="nucleotide sequence ID" value="NZ_WEKV01000009.1"/>
</dbReference>
<evidence type="ECO:0000256" key="2">
    <source>
        <dbReference type="ARBA" id="ARBA00001933"/>
    </source>
</evidence>
<name>A0A833N398_9HYPH</name>
<dbReference type="Pfam" id="PF00343">
    <property type="entry name" value="Phosphorylase"/>
    <property type="match status" value="1"/>
</dbReference>
<dbReference type="PROSITE" id="PS00102">
    <property type="entry name" value="PHOSPHORYLASE"/>
    <property type="match status" value="1"/>
</dbReference>
<dbReference type="Proteomes" id="UP000469949">
    <property type="component" value="Unassembled WGS sequence"/>
</dbReference>
<dbReference type="GO" id="GO:0005737">
    <property type="term" value="C:cytoplasm"/>
    <property type="evidence" value="ECO:0007669"/>
    <property type="project" value="TreeGrafter"/>
</dbReference>
<comment type="similarity">
    <text evidence="3 11">Belongs to the glycogen phosphorylase family.</text>
</comment>
<comment type="function">
    <text evidence="9">Phosphorylase is an important allosteric enzyme in carbohydrate metabolism. Enzymes from different sources differ in their regulatory mechanisms and in their natural substrates. However, all known phosphorylases share catalytic and structural properties.</text>
</comment>
<evidence type="ECO:0000256" key="3">
    <source>
        <dbReference type="ARBA" id="ARBA00006047"/>
    </source>
</evidence>
<evidence type="ECO:0000313" key="12">
    <source>
        <dbReference type="EMBL" id="KAB7785519.1"/>
    </source>
</evidence>
<dbReference type="InterPro" id="IPR035090">
    <property type="entry name" value="Pyridoxal_P_attach_site"/>
</dbReference>
<dbReference type="PIRSF" id="PIRSF000460">
    <property type="entry name" value="Pprylas_GlgP"/>
    <property type="match status" value="1"/>
</dbReference>
<dbReference type="GO" id="GO:0008184">
    <property type="term" value="F:glycogen phosphorylase activity"/>
    <property type="evidence" value="ECO:0007669"/>
    <property type="project" value="InterPro"/>
</dbReference>
<dbReference type="GO" id="GO:0005980">
    <property type="term" value="P:glycogen catabolic process"/>
    <property type="evidence" value="ECO:0007669"/>
    <property type="project" value="TreeGrafter"/>
</dbReference>
<comment type="catalytic activity">
    <reaction evidence="1 11">
        <text>[(1-&gt;4)-alpha-D-glucosyl](n) + phosphate = [(1-&gt;4)-alpha-D-glucosyl](n-1) + alpha-D-glucose 1-phosphate</text>
        <dbReference type="Rhea" id="RHEA:41732"/>
        <dbReference type="Rhea" id="RHEA-COMP:9584"/>
        <dbReference type="Rhea" id="RHEA-COMP:9586"/>
        <dbReference type="ChEBI" id="CHEBI:15444"/>
        <dbReference type="ChEBI" id="CHEBI:43474"/>
        <dbReference type="ChEBI" id="CHEBI:58601"/>
        <dbReference type="EC" id="2.4.1.1"/>
    </reaction>
</comment>
<gene>
    <name evidence="12" type="ORF">F8B43_2020</name>
</gene>
<dbReference type="InterPro" id="IPR000811">
    <property type="entry name" value="Glyco_trans_35"/>
</dbReference>
<dbReference type="EC" id="2.4.1.1" evidence="11"/>
<dbReference type="InterPro" id="IPR011833">
    <property type="entry name" value="Glycg_phsphrylas"/>
</dbReference>
<evidence type="ECO:0000256" key="11">
    <source>
        <dbReference type="RuleBase" id="RU000587"/>
    </source>
</evidence>
<evidence type="ECO:0000256" key="6">
    <source>
        <dbReference type="ARBA" id="ARBA00022679"/>
    </source>
</evidence>
<dbReference type="GO" id="GO:0030170">
    <property type="term" value="F:pyridoxal phosphate binding"/>
    <property type="evidence" value="ECO:0007669"/>
    <property type="project" value="InterPro"/>
</dbReference>
<comment type="caution">
    <text evidence="12">The sequence shown here is derived from an EMBL/GenBank/DDBJ whole genome shotgun (WGS) entry which is preliminary data.</text>
</comment>
<dbReference type="FunFam" id="3.40.50.2000:FF:000003">
    <property type="entry name" value="Alpha-1,4 glucan phosphorylase"/>
    <property type="match status" value="1"/>
</dbReference>
<dbReference type="PANTHER" id="PTHR11468:SF3">
    <property type="entry name" value="GLYCOGEN PHOSPHORYLASE, LIVER FORM"/>
    <property type="match status" value="1"/>
</dbReference>
<dbReference type="SUPFAM" id="SSF53756">
    <property type="entry name" value="UDP-Glycosyltransferase/glycogen phosphorylase"/>
    <property type="match status" value="1"/>
</dbReference>
<feature type="modified residue" description="N6-(pyridoxal phosphate)lysine" evidence="10">
    <location>
        <position position="698"/>
    </location>
</feature>
<proteinExistence type="inferred from homology"/>
<keyword evidence="7 10" id="KW-0663">Pyridoxal phosphate</keyword>
<dbReference type="EMBL" id="WEKV01000009">
    <property type="protein sequence ID" value="KAB7785519.1"/>
    <property type="molecule type" value="Genomic_DNA"/>
</dbReference>
<evidence type="ECO:0000256" key="8">
    <source>
        <dbReference type="ARBA" id="ARBA00023277"/>
    </source>
</evidence>
<accession>A0A833N398</accession>
<sequence length="848" mass="93845">MLNEALSVLVRNGEADTSASSAKPAKAAATYVKPHAVTGSDAVVELREAIKAKLVYVLGKTPEAARERDWFAATALALRDRIVDACYGAETGSVPDKRVYYLSLEFLIGRLLSDAMNNLGLVEATKAALGDLGVDLAAVEGAEPDAALGNGGLGRLAACFMESMASLSIPAIGYGIRYDHGIFRQSLEDGWQREAPETWLAEGNPWEFPRPEATYKIGFGGTVTMTSQGDHHIRRHWHPAETVNAVAYDVPIVGWRAKHVNVLRLWKAEADAPVELARFNAGDHVGAVAGRARAEAISRVLYPSDSSAEGQELRLRQEFFFTSASLQDLVRRHVAERGSLRSLPDHAAIQLNDTHPAIAVPELMRILMEDHDLTWEDAWQITTNTLHYTNHTLLPEALETWPVELMERLLPRHMQIIYLINWLHLEEQNKNARGRGPGEAFDISAVSLIDESHGRRVRMGPLAFHGSRRVNGVSALHSELLKSTVFKDLHTIEPEKIVNKTNGITFRRWLHNANPELTALAVEAAGTDVLDDPTLLERLVPFADDPDFRKRYAAMRKTRKERLAQVIAERTGVIVDPSALFDVQIKRIHEYKRQLLNLIETVALYQAIKQAPNKDWTPRVKIFAGKAAPSYVQAKLIIKLAGDIATIVNNDPEIGDRLKVVFLPNYSVSLAEVIIPAADLSEQISTAGMEASGTGNMKLALNGALTVGTLDGANIEIKDHVGADNIFIFGLDAEGVLARVKQPDYAAKAIAASPRLAAALDAIGNGTFSPDDPGRFAPLVDELRHGDRYLTTVDFEDYWRVQREIDAAWKRPETWWRTAILNTARMAWFSSDRSMREYAEEIWRVKVA</sequence>
<evidence type="ECO:0000256" key="9">
    <source>
        <dbReference type="ARBA" id="ARBA00025174"/>
    </source>
</evidence>
<dbReference type="NCBIfam" id="TIGR02093">
    <property type="entry name" value="P_ylase"/>
    <property type="match status" value="1"/>
</dbReference>
<evidence type="ECO:0000256" key="1">
    <source>
        <dbReference type="ARBA" id="ARBA00001275"/>
    </source>
</evidence>
<reference evidence="12 13" key="1">
    <citation type="submission" date="2019-10" db="EMBL/GenBank/DDBJ databases">
        <title>Draft Genome Sequence of the Caffeine Degrading Methylotroph Methylorubrum populi PINKEL.</title>
        <authorList>
            <person name="Dawson S.C."/>
            <person name="Zhang X."/>
            <person name="Wright M.E."/>
            <person name="Sharma G."/>
            <person name="Langner J.T."/>
            <person name="Ditty J.L."/>
            <person name="Subuyuj G.A."/>
        </authorList>
    </citation>
    <scope>NUCLEOTIDE SEQUENCE [LARGE SCALE GENOMIC DNA]</scope>
    <source>
        <strain evidence="12 13">Pinkel</strain>
    </source>
</reference>
<organism evidence="12 13">
    <name type="scientific">Methylorubrum populi</name>
    <dbReference type="NCBI Taxonomy" id="223967"/>
    <lineage>
        <taxon>Bacteria</taxon>
        <taxon>Pseudomonadati</taxon>
        <taxon>Pseudomonadota</taxon>
        <taxon>Alphaproteobacteria</taxon>
        <taxon>Hyphomicrobiales</taxon>
        <taxon>Methylobacteriaceae</taxon>
        <taxon>Methylorubrum</taxon>
    </lineage>
</organism>
<keyword evidence="8 11" id="KW-0119">Carbohydrate metabolism</keyword>
<evidence type="ECO:0000256" key="4">
    <source>
        <dbReference type="ARBA" id="ARBA00022533"/>
    </source>
</evidence>
<protein>
    <recommendedName>
        <fullName evidence="11">Alpha-1,4 glucan phosphorylase</fullName>
        <ecNumber evidence="11">2.4.1.1</ecNumber>
    </recommendedName>
</protein>
<dbReference type="Gene3D" id="3.40.50.2000">
    <property type="entry name" value="Glycogen Phosphorylase B"/>
    <property type="match status" value="2"/>
</dbReference>
<dbReference type="FunFam" id="3.40.50.2000:FF:000807">
    <property type="entry name" value="Alpha-glucan phosphorylase 2, cytosolic"/>
    <property type="match status" value="1"/>
</dbReference>
<evidence type="ECO:0000256" key="10">
    <source>
        <dbReference type="PIRSR" id="PIRSR000460-1"/>
    </source>
</evidence>
<evidence type="ECO:0000256" key="7">
    <source>
        <dbReference type="ARBA" id="ARBA00022898"/>
    </source>
</evidence>
<evidence type="ECO:0000256" key="5">
    <source>
        <dbReference type="ARBA" id="ARBA00022676"/>
    </source>
</evidence>
<dbReference type="AlphaFoldDB" id="A0A833N398"/>
<dbReference type="PANTHER" id="PTHR11468">
    <property type="entry name" value="GLYCOGEN PHOSPHORYLASE"/>
    <property type="match status" value="1"/>
</dbReference>
<comment type="cofactor">
    <cofactor evidence="2 11">
        <name>pyridoxal 5'-phosphate</name>
        <dbReference type="ChEBI" id="CHEBI:597326"/>
    </cofactor>
</comment>
<keyword evidence="5 11" id="KW-0328">Glycosyltransferase</keyword>
<dbReference type="CDD" id="cd04300">
    <property type="entry name" value="GT35_Glycogen_Phosphorylase"/>
    <property type="match status" value="1"/>
</dbReference>